<sequence length="207" mass="21265">MASHVRRLGVGAGFIGGTVAVALALGPGGAQADAADQLAGIAVAGSSADSTDLLISASTNFLDAKDIFSGIADSDLSGDLLSAVEALHRQPDILDRAVGIVDDHLVPAESSILANSGSMSELIDQLFFSPLNQQWADAGESMLSAMQVFDTAIADGSLPDVVSAELQILGVDFFQLIPAAISSIPVMWIGSLFDDTIDASDLFNLAF</sequence>
<reference evidence="1 4" key="2">
    <citation type="submission" date="2020-01" db="EMBL/GenBank/DDBJ databases">
        <authorList>
            <person name="Sanchez-Estrada R."/>
            <person name="Gonzalez-Y-Merchand J.A."/>
            <person name="Rivera-Gutierrez S."/>
        </authorList>
    </citation>
    <scope>NUCLEOTIDE SEQUENCE [LARGE SCALE GENOMIC DNA]</scope>
    <source>
        <strain evidence="1 4">CST 7247</strain>
    </source>
</reference>
<evidence type="ECO:0000313" key="3">
    <source>
        <dbReference type="Proteomes" id="UP000192713"/>
    </source>
</evidence>
<dbReference type="Proteomes" id="UP000466523">
    <property type="component" value="Unassembled WGS sequence"/>
</dbReference>
<evidence type="ECO:0000313" key="4">
    <source>
        <dbReference type="Proteomes" id="UP000466523"/>
    </source>
</evidence>
<dbReference type="EMBL" id="JAACYR010000030">
    <property type="protein sequence ID" value="NDJ89592.1"/>
    <property type="molecule type" value="Genomic_DNA"/>
</dbReference>
<dbReference type="EMBL" id="MVHU01000018">
    <property type="protein sequence ID" value="ORA79070.1"/>
    <property type="molecule type" value="Genomic_DNA"/>
</dbReference>
<dbReference type="AlphaFoldDB" id="A0A1X0E513"/>
<proteinExistence type="predicted"/>
<evidence type="ECO:0000313" key="2">
    <source>
        <dbReference type="EMBL" id="ORA79070.1"/>
    </source>
</evidence>
<comment type="caution">
    <text evidence="2">The sequence shown here is derived from an EMBL/GenBank/DDBJ whole genome shotgun (WGS) entry which is preliminary data.</text>
</comment>
<organism evidence="2 3">
    <name type="scientific">Mycolicibacter kumamotonensis</name>
    <dbReference type="NCBI Taxonomy" id="354243"/>
    <lineage>
        <taxon>Bacteria</taxon>
        <taxon>Bacillati</taxon>
        <taxon>Actinomycetota</taxon>
        <taxon>Actinomycetes</taxon>
        <taxon>Mycobacteriales</taxon>
        <taxon>Mycobacteriaceae</taxon>
        <taxon>Mycolicibacter</taxon>
    </lineage>
</organism>
<evidence type="ECO:0000313" key="1">
    <source>
        <dbReference type="EMBL" id="NDJ89592.1"/>
    </source>
</evidence>
<gene>
    <name evidence="2" type="ORF">BST28_13140</name>
    <name evidence="1" type="ORF">GWR20_10535</name>
</gene>
<dbReference type="Proteomes" id="UP000192713">
    <property type="component" value="Unassembled WGS sequence"/>
</dbReference>
<accession>A0A1X0E513</accession>
<name>A0A1X0E513_9MYCO</name>
<reference evidence="2 3" key="1">
    <citation type="submission" date="2017-02" db="EMBL/GenBank/DDBJ databases">
        <title>The new phylogeny of genus Mycobacterium.</title>
        <authorList>
            <person name="Tortoli E."/>
            <person name="Trovato A."/>
            <person name="Cirillo D.M."/>
        </authorList>
    </citation>
    <scope>NUCLEOTIDE SEQUENCE [LARGE SCALE GENOMIC DNA]</scope>
    <source>
        <strain evidence="2 3">DSM 45093</strain>
    </source>
</reference>
<protein>
    <submittedName>
        <fullName evidence="2">Uncharacterized protein</fullName>
    </submittedName>
</protein>